<proteinExistence type="predicted"/>
<reference evidence="1 2" key="3">
    <citation type="submission" date="2020-02" db="EMBL/GenBank/DDBJ databases">
        <title>Flavobacterium profundi sp. nov., isolated from a deep-sea seamount.</title>
        <authorList>
            <person name="Zhang D.-C."/>
        </authorList>
    </citation>
    <scope>NUCLEOTIDE SEQUENCE [LARGE SCALE GENOMIC DNA]</scope>
    <source>
        <strain evidence="1 2">EC11</strain>
    </source>
</reference>
<evidence type="ECO:0000313" key="2">
    <source>
        <dbReference type="Proteomes" id="UP000817854"/>
    </source>
</evidence>
<accession>A0ABX0IND9</accession>
<dbReference type="EMBL" id="VEVQ02000003">
    <property type="protein sequence ID" value="NHN25295.1"/>
    <property type="molecule type" value="Genomic_DNA"/>
</dbReference>
<dbReference type="Proteomes" id="UP000817854">
    <property type="component" value="Unassembled WGS sequence"/>
</dbReference>
<evidence type="ECO:0000313" key="1">
    <source>
        <dbReference type="EMBL" id="NHN25295.1"/>
    </source>
</evidence>
<gene>
    <name evidence="1" type="ORF">FIA58_006355</name>
</gene>
<name>A0ABX0IND9_9FLAO</name>
<organism evidence="1 2">
    <name type="scientific">Flavobacterium jejuense</name>
    <dbReference type="NCBI Taxonomy" id="1544455"/>
    <lineage>
        <taxon>Bacteria</taxon>
        <taxon>Pseudomonadati</taxon>
        <taxon>Bacteroidota</taxon>
        <taxon>Flavobacteriia</taxon>
        <taxon>Flavobacteriales</taxon>
        <taxon>Flavobacteriaceae</taxon>
        <taxon>Flavobacterium</taxon>
    </lineage>
</organism>
<keyword evidence="2" id="KW-1185">Reference proteome</keyword>
<comment type="caution">
    <text evidence="1">The sequence shown here is derived from an EMBL/GenBank/DDBJ whole genome shotgun (WGS) entry which is preliminary data.</text>
</comment>
<sequence>MKKVSLIIITLIATLSVSAKILDLNQTLLIDNSVKKGMLSNGMIYYIKSTDVVKNALYTSVLLDILQLLLTEKQ</sequence>
<protein>
    <submittedName>
        <fullName evidence="1">Uncharacterized protein</fullName>
    </submittedName>
</protein>
<reference evidence="1 2" key="2">
    <citation type="submission" date="2019-05" db="EMBL/GenBank/DDBJ databases">
        <authorList>
            <person name="Lianzixin W."/>
        </authorList>
    </citation>
    <scope>NUCLEOTIDE SEQUENCE [LARGE SCALE GENOMIC DNA]</scope>
    <source>
        <strain evidence="1 2">EC11</strain>
    </source>
</reference>
<dbReference type="RefSeq" id="WP_140961317.1">
    <property type="nucleotide sequence ID" value="NZ_VEVQ02000003.1"/>
</dbReference>
<reference evidence="2" key="1">
    <citation type="submission" date="2019-05" db="EMBL/GenBank/DDBJ databases">
        <title>Flavobacterium profundi sp. nov., isolated from a deep-sea seamount.</title>
        <authorList>
            <person name="Zhang D.-C."/>
        </authorList>
    </citation>
    <scope>NUCLEOTIDE SEQUENCE [LARGE SCALE GENOMIC DNA]</scope>
    <source>
        <strain evidence="2">EC11</strain>
    </source>
</reference>